<evidence type="ECO:0008006" key="5">
    <source>
        <dbReference type="Google" id="ProtNLM"/>
    </source>
</evidence>
<evidence type="ECO:0000313" key="2">
    <source>
        <dbReference type="EMBL" id="MDJ1493425.1"/>
    </source>
</evidence>
<proteinExistence type="predicted"/>
<comment type="caution">
    <text evidence="1">The sequence shown here is derived from an EMBL/GenBank/DDBJ whole genome shotgun (WGS) entry which is preliminary data.</text>
</comment>
<dbReference type="Proteomes" id="UP001241110">
    <property type="component" value="Unassembled WGS sequence"/>
</dbReference>
<dbReference type="RefSeq" id="WP_313977397.1">
    <property type="nucleotide sequence ID" value="NZ_JASJOR010000006.1"/>
</dbReference>
<dbReference type="EMBL" id="JASJOS010000003">
    <property type="protein sequence ID" value="MDJ1480597.1"/>
    <property type="molecule type" value="Genomic_DNA"/>
</dbReference>
<gene>
    <name evidence="1" type="ORF">QNI16_08880</name>
    <name evidence="2" type="ORF">QNI19_10825</name>
</gene>
<protein>
    <recommendedName>
        <fullName evidence="5">Anti-sigma factor</fullName>
    </recommendedName>
</protein>
<name>A0AAE3QJN0_9BACT</name>
<dbReference type="AlphaFoldDB" id="A0AAE3QJN0"/>
<evidence type="ECO:0000313" key="4">
    <source>
        <dbReference type="Proteomes" id="UP001241110"/>
    </source>
</evidence>
<dbReference type="Proteomes" id="UP001228581">
    <property type="component" value="Unassembled WGS sequence"/>
</dbReference>
<dbReference type="EMBL" id="JASJOT010000005">
    <property type="protein sequence ID" value="MDJ1493425.1"/>
    <property type="molecule type" value="Genomic_DNA"/>
</dbReference>
<evidence type="ECO:0000313" key="3">
    <source>
        <dbReference type="Proteomes" id="UP001228581"/>
    </source>
</evidence>
<reference evidence="1 3" key="1">
    <citation type="submission" date="2023-05" db="EMBL/GenBank/DDBJ databases">
        <authorList>
            <person name="Zhang X."/>
        </authorList>
    </citation>
    <scope>NUCLEOTIDE SEQUENCE</scope>
    <source>
        <strain evidence="2 3">DM2B3-1</strain>
        <strain evidence="1">YF14B1</strain>
    </source>
</reference>
<sequence>MSTPKKLPLLIQKEEGVEYRKQCEHHHECMQAIRLILDGEATTEQIAHFKANINHCLPCIENHNLEVTIRQILCDKIQQKPVPEDLIQSIRTQILNKTSEVK</sequence>
<keyword evidence="3" id="KW-1185">Reference proteome</keyword>
<accession>A0AAE3QJN0</accession>
<evidence type="ECO:0000313" key="1">
    <source>
        <dbReference type="EMBL" id="MDJ1480597.1"/>
    </source>
</evidence>
<organism evidence="1 4">
    <name type="scientific">Xanthocytophaga flava</name>
    <dbReference type="NCBI Taxonomy" id="3048013"/>
    <lineage>
        <taxon>Bacteria</taxon>
        <taxon>Pseudomonadati</taxon>
        <taxon>Bacteroidota</taxon>
        <taxon>Cytophagia</taxon>
        <taxon>Cytophagales</taxon>
        <taxon>Rhodocytophagaceae</taxon>
        <taxon>Xanthocytophaga</taxon>
    </lineage>
</organism>